<dbReference type="GO" id="GO:0005737">
    <property type="term" value="C:cytoplasm"/>
    <property type="evidence" value="ECO:0007669"/>
    <property type="project" value="UniProtKB-SubCell"/>
</dbReference>
<dbReference type="OrthoDB" id="6513042at2759"/>
<comment type="subcellular location">
    <subcellularLocation>
        <location evidence="1">Cytoplasm</location>
    </subcellularLocation>
</comment>
<dbReference type="Proteomes" id="UP000027195">
    <property type="component" value="Unassembled WGS sequence"/>
</dbReference>
<dbReference type="InParanoid" id="A0A067LUB5"/>
<feature type="non-terminal residue" evidence="4">
    <location>
        <position position="90"/>
    </location>
</feature>
<proteinExistence type="predicted"/>
<evidence type="ECO:0000313" key="5">
    <source>
        <dbReference type="Proteomes" id="UP000027195"/>
    </source>
</evidence>
<dbReference type="STRING" id="930990.A0A067LUB5"/>
<dbReference type="Pfam" id="PF13086">
    <property type="entry name" value="AAA_11"/>
    <property type="match status" value="1"/>
</dbReference>
<evidence type="ECO:0000259" key="3">
    <source>
        <dbReference type="Pfam" id="PF13086"/>
    </source>
</evidence>
<dbReference type="InterPro" id="IPR041677">
    <property type="entry name" value="DNA2/NAM7_AAA_11"/>
</dbReference>
<reference evidence="5" key="1">
    <citation type="journal article" date="2014" name="Proc. Natl. Acad. Sci. U.S.A.">
        <title>Extensive sampling of basidiomycete genomes demonstrates inadequacy of the white-rot/brown-rot paradigm for wood decay fungi.</title>
        <authorList>
            <person name="Riley R."/>
            <person name="Salamov A.A."/>
            <person name="Brown D.W."/>
            <person name="Nagy L.G."/>
            <person name="Floudas D."/>
            <person name="Held B.W."/>
            <person name="Levasseur A."/>
            <person name="Lombard V."/>
            <person name="Morin E."/>
            <person name="Otillar R."/>
            <person name="Lindquist E.A."/>
            <person name="Sun H."/>
            <person name="LaButti K.M."/>
            <person name="Schmutz J."/>
            <person name="Jabbour D."/>
            <person name="Luo H."/>
            <person name="Baker S.E."/>
            <person name="Pisabarro A.G."/>
            <person name="Walton J.D."/>
            <person name="Blanchette R.A."/>
            <person name="Henrissat B."/>
            <person name="Martin F."/>
            <person name="Cullen D."/>
            <person name="Hibbett D.S."/>
            <person name="Grigoriev I.V."/>
        </authorList>
    </citation>
    <scope>NUCLEOTIDE SEQUENCE [LARGE SCALE GENOMIC DNA]</scope>
    <source>
        <strain evidence="5">FD-172 SS1</strain>
    </source>
</reference>
<dbReference type="InterPro" id="IPR027417">
    <property type="entry name" value="P-loop_NTPase"/>
</dbReference>
<dbReference type="AlphaFoldDB" id="A0A067LUB5"/>
<dbReference type="Gene3D" id="3.40.50.300">
    <property type="entry name" value="P-loop containing nucleotide triphosphate hydrolases"/>
    <property type="match status" value="1"/>
</dbReference>
<dbReference type="HOGENOM" id="CLU_2446567_0_0_1"/>
<feature type="non-terminal residue" evidence="4">
    <location>
        <position position="1"/>
    </location>
</feature>
<feature type="domain" description="DNA2/NAM7 helicase helicase" evidence="3">
    <location>
        <begin position="2"/>
        <end position="69"/>
    </location>
</feature>
<dbReference type="GO" id="GO:0004386">
    <property type="term" value="F:helicase activity"/>
    <property type="evidence" value="ECO:0007669"/>
    <property type="project" value="InterPro"/>
</dbReference>
<keyword evidence="2" id="KW-0963">Cytoplasm</keyword>
<evidence type="ECO:0000256" key="2">
    <source>
        <dbReference type="ARBA" id="ARBA00022490"/>
    </source>
</evidence>
<sequence length="90" mass="9909">RVVVSTCITACVPDGVGIPRGHYSHIFIDEAGQAMEPELLVPIKNMADANTNLVLSGDPKQLGPVIQSRISRKLGLEWTFLERLMAMPMY</sequence>
<evidence type="ECO:0000313" key="4">
    <source>
        <dbReference type="EMBL" id="KDQ06714.1"/>
    </source>
</evidence>
<dbReference type="SUPFAM" id="SSF52540">
    <property type="entry name" value="P-loop containing nucleoside triphosphate hydrolases"/>
    <property type="match status" value="1"/>
</dbReference>
<keyword evidence="5" id="KW-1185">Reference proteome</keyword>
<dbReference type="PANTHER" id="PTHR45418">
    <property type="entry name" value="CANCER/TESTIS ANTIGEN 55"/>
    <property type="match status" value="1"/>
</dbReference>
<evidence type="ECO:0000256" key="1">
    <source>
        <dbReference type="ARBA" id="ARBA00004496"/>
    </source>
</evidence>
<accession>A0A067LUB5</accession>
<dbReference type="EMBL" id="KL198126">
    <property type="protein sequence ID" value="KDQ06714.1"/>
    <property type="molecule type" value="Genomic_DNA"/>
</dbReference>
<name>A0A067LUB5_BOTB1</name>
<protein>
    <recommendedName>
        <fullName evidence="3">DNA2/NAM7 helicase helicase domain-containing protein</fullName>
    </recommendedName>
</protein>
<organism evidence="4 5">
    <name type="scientific">Botryobasidium botryosum (strain FD-172 SS1)</name>
    <dbReference type="NCBI Taxonomy" id="930990"/>
    <lineage>
        <taxon>Eukaryota</taxon>
        <taxon>Fungi</taxon>
        <taxon>Dikarya</taxon>
        <taxon>Basidiomycota</taxon>
        <taxon>Agaricomycotina</taxon>
        <taxon>Agaricomycetes</taxon>
        <taxon>Cantharellales</taxon>
        <taxon>Botryobasidiaceae</taxon>
        <taxon>Botryobasidium</taxon>
    </lineage>
</organism>
<dbReference type="PANTHER" id="PTHR45418:SF1">
    <property type="entry name" value="CANCER_TESTIS ANTIGEN 55"/>
    <property type="match status" value="1"/>
</dbReference>
<gene>
    <name evidence="4" type="ORF">BOTBODRAFT_85226</name>
</gene>